<keyword evidence="3" id="KW-0813">Transport</keyword>
<dbReference type="HOGENOM" id="CLU_047547_1_1_9"/>
<keyword evidence="5 8" id="KW-0812">Transmembrane</keyword>
<feature type="transmembrane region" description="Helical" evidence="8">
    <location>
        <begin position="34"/>
        <end position="55"/>
    </location>
</feature>
<evidence type="ECO:0000313" key="9">
    <source>
        <dbReference type="EMBL" id="AJY76691.1"/>
    </source>
</evidence>
<reference evidence="10" key="2">
    <citation type="submission" date="2015-03" db="EMBL/GenBank/DDBJ databases">
        <title>Genome sequence of Paenibacillus beijingensis strain DSM 24997T.</title>
        <authorList>
            <person name="Kwak Y."/>
            <person name="Shin J.-H."/>
        </authorList>
    </citation>
    <scope>NUCLEOTIDE SEQUENCE [LARGE SCALE GENOMIC DNA]</scope>
    <source>
        <strain evidence="10">DSM 24997</strain>
    </source>
</reference>
<dbReference type="InterPro" id="IPR004761">
    <property type="entry name" value="Spore_GerAB"/>
</dbReference>
<evidence type="ECO:0000256" key="4">
    <source>
        <dbReference type="ARBA" id="ARBA00022544"/>
    </source>
</evidence>
<dbReference type="NCBIfam" id="TIGR00912">
    <property type="entry name" value="2A0309"/>
    <property type="match status" value="1"/>
</dbReference>
<comment type="subcellular location">
    <subcellularLocation>
        <location evidence="1">Membrane</location>
        <topology evidence="1">Multi-pass membrane protein</topology>
    </subcellularLocation>
</comment>
<comment type="similarity">
    <text evidence="2">Belongs to the amino acid-polyamine-organocation (APC) superfamily. Spore germination protein (SGP) (TC 2.A.3.9) family.</text>
</comment>
<accession>A0A0D5NN58</accession>
<dbReference type="OrthoDB" id="2840438at2"/>
<dbReference type="EMBL" id="CP011058">
    <property type="protein sequence ID" value="AJY76691.1"/>
    <property type="molecule type" value="Genomic_DNA"/>
</dbReference>
<proteinExistence type="inferred from homology"/>
<gene>
    <name evidence="9" type="ORF">VN24_21600</name>
</gene>
<protein>
    <submittedName>
        <fullName evidence="9">Spore gernimation protein</fullName>
    </submittedName>
</protein>
<dbReference type="Pfam" id="PF03845">
    <property type="entry name" value="Spore_permease"/>
    <property type="match status" value="1"/>
</dbReference>
<keyword evidence="4" id="KW-0309">Germination</keyword>
<feature type="transmembrane region" description="Helical" evidence="8">
    <location>
        <begin position="329"/>
        <end position="354"/>
    </location>
</feature>
<dbReference type="GO" id="GO:0009847">
    <property type="term" value="P:spore germination"/>
    <property type="evidence" value="ECO:0007669"/>
    <property type="project" value="InterPro"/>
</dbReference>
<dbReference type="KEGG" id="pbj:VN24_21600"/>
<evidence type="ECO:0000313" key="10">
    <source>
        <dbReference type="Proteomes" id="UP000032633"/>
    </source>
</evidence>
<dbReference type="AlphaFoldDB" id="A0A0D5NN58"/>
<sequence length="377" mass="42829">MERISKYQLGTMIILFEIGSTPLFELGIKAQRDAWIAVLLSILFGLVLLLLFLALQKRDPELNLIQMMIKYWGPVIGRVTAFLYIVFFAYESMRNVRDFGDLTLMTFLSRSPISMIMGILIFLSMYAIYKGIETFFRVSEFMVLGVISFYLALCIMAFISGIVDFKQLLPMLEYGVLPVVTLAASDTVFFPFGQMVLFLMFWSYVKKKEGLAGASFGAYLVSSTVILISNIMNLAVLGVHYTSISMIPLLQNVQLIQIARVFERFDALVILLFYVGIFIKATLWYLAAVMGLGEIFNTDYRKMILPVGIVIYSSSFLEPDWTYHLWLGHFVGVTSMVNPIFLVFLPLLLFLVMLMRRKLMKASADQPEPGLEQSSDV</sequence>
<evidence type="ECO:0000256" key="1">
    <source>
        <dbReference type="ARBA" id="ARBA00004141"/>
    </source>
</evidence>
<reference evidence="9 10" key="1">
    <citation type="journal article" date="2015" name="J. Biotechnol.">
        <title>Complete genome sequence of Paenibacillus beijingensis 7188(T) (=DSM 24997(T)), a novel rhizobacterium from jujube garden soil.</title>
        <authorList>
            <person name="Kwak Y."/>
            <person name="Shin J.H."/>
        </authorList>
    </citation>
    <scope>NUCLEOTIDE SEQUENCE [LARGE SCALE GENOMIC DNA]</scope>
    <source>
        <strain evidence="9 10">DSM 24997</strain>
    </source>
</reference>
<evidence type="ECO:0000256" key="7">
    <source>
        <dbReference type="ARBA" id="ARBA00023136"/>
    </source>
</evidence>
<keyword evidence="10" id="KW-1185">Reference proteome</keyword>
<dbReference type="GO" id="GO:0016020">
    <property type="term" value="C:membrane"/>
    <property type="evidence" value="ECO:0007669"/>
    <property type="project" value="UniProtKB-SubCell"/>
</dbReference>
<dbReference type="Proteomes" id="UP000032633">
    <property type="component" value="Chromosome"/>
</dbReference>
<feature type="transmembrane region" description="Helical" evidence="8">
    <location>
        <begin position="141"/>
        <end position="163"/>
    </location>
</feature>
<feature type="transmembrane region" description="Helical" evidence="8">
    <location>
        <begin position="175"/>
        <end position="204"/>
    </location>
</feature>
<keyword evidence="7 8" id="KW-0472">Membrane</keyword>
<dbReference type="STRING" id="1126833.VN24_21600"/>
<feature type="transmembrane region" description="Helical" evidence="8">
    <location>
        <begin position="7"/>
        <end position="28"/>
    </location>
</feature>
<feature type="transmembrane region" description="Helical" evidence="8">
    <location>
        <begin position="75"/>
        <end position="93"/>
    </location>
</feature>
<name>A0A0D5NN58_9BACL</name>
<evidence type="ECO:0000256" key="8">
    <source>
        <dbReference type="SAM" id="Phobius"/>
    </source>
</evidence>
<feature type="transmembrane region" description="Helical" evidence="8">
    <location>
        <begin position="113"/>
        <end position="129"/>
    </location>
</feature>
<evidence type="ECO:0000256" key="5">
    <source>
        <dbReference type="ARBA" id="ARBA00022692"/>
    </source>
</evidence>
<organism evidence="9 10">
    <name type="scientific">Paenibacillus beijingensis</name>
    <dbReference type="NCBI Taxonomy" id="1126833"/>
    <lineage>
        <taxon>Bacteria</taxon>
        <taxon>Bacillati</taxon>
        <taxon>Bacillota</taxon>
        <taxon>Bacilli</taxon>
        <taxon>Bacillales</taxon>
        <taxon>Paenibacillaceae</taxon>
        <taxon>Paenibacillus</taxon>
    </lineage>
</organism>
<evidence type="ECO:0000256" key="6">
    <source>
        <dbReference type="ARBA" id="ARBA00022989"/>
    </source>
</evidence>
<dbReference type="RefSeq" id="WP_045672116.1">
    <property type="nucleotide sequence ID" value="NZ_CP011058.1"/>
</dbReference>
<dbReference type="PANTHER" id="PTHR34975:SF2">
    <property type="entry name" value="SPORE GERMINATION PROTEIN A2"/>
    <property type="match status" value="1"/>
</dbReference>
<keyword evidence="6 8" id="KW-1133">Transmembrane helix</keyword>
<feature type="transmembrane region" description="Helical" evidence="8">
    <location>
        <begin position="216"/>
        <end position="241"/>
    </location>
</feature>
<feature type="transmembrane region" description="Helical" evidence="8">
    <location>
        <begin position="267"/>
        <end position="288"/>
    </location>
</feature>
<evidence type="ECO:0000256" key="2">
    <source>
        <dbReference type="ARBA" id="ARBA00007998"/>
    </source>
</evidence>
<dbReference type="PATRIC" id="fig|1126833.4.peg.4748"/>
<evidence type="ECO:0000256" key="3">
    <source>
        <dbReference type="ARBA" id="ARBA00022448"/>
    </source>
</evidence>
<dbReference type="PANTHER" id="PTHR34975">
    <property type="entry name" value="SPORE GERMINATION PROTEIN A2"/>
    <property type="match status" value="1"/>
</dbReference>